<organism evidence="1 2">
    <name type="scientific">Nonomuraea harbinensis</name>
    <dbReference type="NCBI Taxonomy" id="1286938"/>
    <lineage>
        <taxon>Bacteria</taxon>
        <taxon>Bacillati</taxon>
        <taxon>Actinomycetota</taxon>
        <taxon>Actinomycetes</taxon>
        <taxon>Streptosporangiales</taxon>
        <taxon>Streptosporangiaceae</taxon>
        <taxon>Nonomuraea</taxon>
    </lineage>
</organism>
<proteinExistence type="predicted"/>
<dbReference type="Proteomes" id="UP001596096">
    <property type="component" value="Unassembled WGS sequence"/>
</dbReference>
<name>A0ABW1BZL9_9ACTN</name>
<accession>A0ABW1BZL9</accession>
<protein>
    <recommendedName>
        <fullName evidence="3">SD-repeat containing protein B domain-containing protein</fullName>
    </recommendedName>
</protein>
<reference evidence="2" key="1">
    <citation type="journal article" date="2019" name="Int. J. Syst. Evol. Microbiol.">
        <title>The Global Catalogue of Microorganisms (GCM) 10K type strain sequencing project: providing services to taxonomists for standard genome sequencing and annotation.</title>
        <authorList>
            <consortium name="The Broad Institute Genomics Platform"/>
            <consortium name="The Broad Institute Genome Sequencing Center for Infectious Disease"/>
            <person name="Wu L."/>
            <person name="Ma J."/>
        </authorList>
    </citation>
    <scope>NUCLEOTIDE SEQUENCE [LARGE SCALE GENOMIC DNA]</scope>
    <source>
        <strain evidence="2">CGMCC 4.7106</strain>
    </source>
</reference>
<keyword evidence="2" id="KW-1185">Reference proteome</keyword>
<sequence length="141" mass="14902">MPGHAEGAAPAGLYVGKQGHAHDDIRDHNRDYAFVNVYDGVVSPAPGELTTAGRLSDNVDEQGMAFNQPLAPAVDVFGYPAGPHPDGYSDETRTGYLNGITISVSDTDGDGRYDPGISSYFDGETIPVHKHAASAWTGRIT</sequence>
<dbReference type="RefSeq" id="WP_219546082.1">
    <property type="nucleotide sequence ID" value="NZ_JAHKRN010000020.1"/>
</dbReference>
<evidence type="ECO:0008006" key="3">
    <source>
        <dbReference type="Google" id="ProtNLM"/>
    </source>
</evidence>
<evidence type="ECO:0000313" key="1">
    <source>
        <dbReference type="EMBL" id="MFC5818138.1"/>
    </source>
</evidence>
<comment type="caution">
    <text evidence="1">The sequence shown here is derived from an EMBL/GenBank/DDBJ whole genome shotgun (WGS) entry which is preliminary data.</text>
</comment>
<gene>
    <name evidence="1" type="ORF">ACFPUY_23800</name>
</gene>
<evidence type="ECO:0000313" key="2">
    <source>
        <dbReference type="Proteomes" id="UP001596096"/>
    </source>
</evidence>
<dbReference type="EMBL" id="JBHSNW010000012">
    <property type="protein sequence ID" value="MFC5818138.1"/>
    <property type="molecule type" value="Genomic_DNA"/>
</dbReference>